<feature type="transmembrane region" description="Helical" evidence="2">
    <location>
        <begin position="6"/>
        <end position="26"/>
    </location>
</feature>
<keyword evidence="2" id="KW-0812">Transmembrane</keyword>
<proteinExistence type="predicted"/>
<feature type="transmembrane region" description="Helical" evidence="2">
    <location>
        <begin position="38"/>
        <end position="57"/>
    </location>
</feature>
<dbReference type="Proteomes" id="UP000059847">
    <property type="component" value="Chromosome"/>
</dbReference>
<keyword evidence="4" id="KW-0378">Hydrolase</keyword>
<evidence type="ECO:0000259" key="3">
    <source>
        <dbReference type="Pfam" id="PF03372"/>
    </source>
</evidence>
<dbReference type="RefSeq" id="WP_062536740.1">
    <property type="nucleotide sequence ID" value="NZ_CP012678.1"/>
</dbReference>
<dbReference type="KEGG" id="pur:AOC03_10705"/>
<dbReference type="InterPro" id="IPR036691">
    <property type="entry name" value="Endo/exonu/phosph_ase_sf"/>
</dbReference>
<feature type="compositionally biased region" description="Basic and acidic residues" evidence="1">
    <location>
        <begin position="345"/>
        <end position="375"/>
    </location>
</feature>
<sequence length="375" mass="42977">MDSSLLYYGVQLLAGLVAFITAWGWLPLDHWWVRDVEFPRIQILVLGIIAWLGMLLFGAQWQVGQWLLFIALTATLCFQLRMVLPYTMIWKKEVQSAKETAAGTTNQLKIMVSNVLSPNNQTQKLVDLVNKEQPDILITLETDKKWQQALSSIEPDYPYTVKVPLDNLYGMHLYSKLELINPEVKYLMIDDIPSIHTQLRLQSGRVIWLYCLHPMPPSPTEADKSTTRDAELLMVGRHIKENNQTAILAGDLNDVAWSKTTRRFQRISGLLDPRIGRHFINTFHVDYPFLRWALDHIFHSACFTLVDMKRLPSIGSDHFPVLTTLQYEPEVTSEQEQNAPTVEAGDIKETENKIKEGKKEGSKVSEERMEDSANI</sequence>
<protein>
    <submittedName>
        <fullName evidence="4">Endonuclease</fullName>
    </submittedName>
</protein>
<name>A0A0M5MNX4_9GAMM</name>
<evidence type="ECO:0000256" key="2">
    <source>
        <dbReference type="SAM" id="Phobius"/>
    </source>
</evidence>
<keyword evidence="2" id="KW-1133">Transmembrane helix</keyword>
<dbReference type="Pfam" id="PF03372">
    <property type="entry name" value="Exo_endo_phos"/>
    <property type="match status" value="1"/>
</dbReference>
<evidence type="ECO:0000313" key="5">
    <source>
        <dbReference type="Proteomes" id="UP000059847"/>
    </source>
</evidence>
<dbReference type="EMBL" id="CP012678">
    <property type="protein sequence ID" value="ALF60868.1"/>
    <property type="molecule type" value="Genomic_DNA"/>
</dbReference>
<dbReference type="STRING" id="45610.AOC03_10705"/>
<evidence type="ECO:0000313" key="4">
    <source>
        <dbReference type="EMBL" id="ALF60868.1"/>
    </source>
</evidence>
<dbReference type="OrthoDB" id="9796594at2"/>
<gene>
    <name evidence="4" type="ORF">AOC03_10705</name>
</gene>
<organism evidence="4 5">
    <name type="scientific">Psychrobacter urativorans</name>
    <dbReference type="NCBI Taxonomy" id="45610"/>
    <lineage>
        <taxon>Bacteria</taxon>
        <taxon>Pseudomonadati</taxon>
        <taxon>Pseudomonadota</taxon>
        <taxon>Gammaproteobacteria</taxon>
        <taxon>Moraxellales</taxon>
        <taxon>Moraxellaceae</taxon>
        <taxon>Psychrobacter</taxon>
    </lineage>
</organism>
<feature type="domain" description="Endonuclease/exonuclease/phosphatase" evidence="3">
    <location>
        <begin position="114"/>
        <end position="318"/>
    </location>
</feature>
<dbReference type="GO" id="GO:0004519">
    <property type="term" value="F:endonuclease activity"/>
    <property type="evidence" value="ECO:0007669"/>
    <property type="project" value="UniProtKB-KW"/>
</dbReference>
<dbReference type="AlphaFoldDB" id="A0A0M5MNX4"/>
<dbReference type="InterPro" id="IPR005135">
    <property type="entry name" value="Endo/exonuclease/phosphatase"/>
</dbReference>
<reference evidence="4 5" key="1">
    <citation type="submission" date="2015-09" db="EMBL/GenBank/DDBJ databases">
        <title>Complete genome of Psychrobacter urativorans R10.10B.</title>
        <authorList>
            <person name="See-Too W.S."/>
            <person name="Chan K.G."/>
        </authorList>
    </citation>
    <scope>NUCLEOTIDE SEQUENCE [LARGE SCALE GENOMIC DNA]</scope>
    <source>
        <strain evidence="4 5">R10.10B</strain>
    </source>
</reference>
<keyword evidence="4" id="KW-0255">Endonuclease</keyword>
<dbReference type="Gene3D" id="3.60.10.10">
    <property type="entry name" value="Endonuclease/exonuclease/phosphatase"/>
    <property type="match status" value="1"/>
</dbReference>
<feature type="transmembrane region" description="Helical" evidence="2">
    <location>
        <begin position="63"/>
        <end position="84"/>
    </location>
</feature>
<keyword evidence="2" id="KW-0472">Membrane</keyword>
<accession>A0A0M5MNX4</accession>
<evidence type="ECO:0000256" key="1">
    <source>
        <dbReference type="SAM" id="MobiDB-lite"/>
    </source>
</evidence>
<keyword evidence="5" id="KW-1185">Reference proteome</keyword>
<keyword evidence="4" id="KW-0540">Nuclease</keyword>
<feature type="region of interest" description="Disordered" evidence="1">
    <location>
        <begin position="330"/>
        <end position="375"/>
    </location>
</feature>
<dbReference type="SUPFAM" id="SSF56219">
    <property type="entry name" value="DNase I-like"/>
    <property type="match status" value="1"/>
</dbReference>